<dbReference type="InterPro" id="IPR036188">
    <property type="entry name" value="FAD/NAD-bd_sf"/>
</dbReference>
<feature type="domain" description="Glucose-methanol-choline oxidoreductase N-terminal" evidence="5">
    <location>
        <begin position="300"/>
        <end position="314"/>
    </location>
</feature>
<keyword evidence="3" id="KW-0285">Flavoprotein</keyword>
<keyword evidence="7" id="KW-1185">Reference proteome</keyword>
<dbReference type="Pfam" id="PF05199">
    <property type="entry name" value="GMC_oxred_C"/>
    <property type="match status" value="1"/>
</dbReference>
<dbReference type="AlphaFoldDB" id="A0AAW0DKL4"/>
<evidence type="ECO:0000313" key="6">
    <source>
        <dbReference type="EMBL" id="KAK7051609.1"/>
    </source>
</evidence>
<dbReference type="InterPro" id="IPR000172">
    <property type="entry name" value="GMC_OxRdtase_N"/>
</dbReference>
<dbReference type="InterPro" id="IPR012132">
    <property type="entry name" value="GMC_OxRdtase"/>
</dbReference>
<dbReference type="SUPFAM" id="SSF51905">
    <property type="entry name" value="FAD/NAD(P)-binding domain"/>
    <property type="match status" value="1"/>
</dbReference>
<dbReference type="GO" id="GO:0050660">
    <property type="term" value="F:flavin adenine dinucleotide binding"/>
    <property type="evidence" value="ECO:0007669"/>
    <property type="project" value="InterPro"/>
</dbReference>
<keyword evidence="3" id="KW-0274">FAD</keyword>
<evidence type="ECO:0000259" key="5">
    <source>
        <dbReference type="PROSITE" id="PS00624"/>
    </source>
</evidence>
<evidence type="ECO:0000313" key="7">
    <source>
        <dbReference type="Proteomes" id="UP001383192"/>
    </source>
</evidence>
<dbReference type="EMBL" id="JAYKXP010000012">
    <property type="protein sequence ID" value="KAK7051609.1"/>
    <property type="molecule type" value="Genomic_DNA"/>
</dbReference>
<reference evidence="6 7" key="1">
    <citation type="submission" date="2024-01" db="EMBL/GenBank/DDBJ databases">
        <title>A draft genome for a cacao thread blight-causing isolate of Paramarasmius palmivorus.</title>
        <authorList>
            <person name="Baruah I.K."/>
            <person name="Bukari Y."/>
            <person name="Amoako-Attah I."/>
            <person name="Meinhardt L.W."/>
            <person name="Bailey B.A."/>
            <person name="Cohen S.P."/>
        </authorList>
    </citation>
    <scope>NUCLEOTIDE SEQUENCE [LARGE SCALE GENOMIC DNA]</scope>
    <source>
        <strain evidence="6 7">GH-12</strain>
    </source>
</reference>
<dbReference type="InterPro" id="IPR007867">
    <property type="entry name" value="GMC_OxRtase_C"/>
</dbReference>
<evidence type="ECO:0000256" key="2">
    <source>
        <dbReference type="ARBA" id="ARBA00010790"/>
    </source>
</evidence>
<evidence type="ECO:0000256" key="1">
    <source>
        <dbReference type="ARBA" id="ARBA00001974"/>
    </source>
</evidence>
<dbReference type="Gene3D" id="3.30.560.10">
    <property type="entry name" value="Glucose Oxidase, domain 3"/>
    <property type="match status" value="1"/>
</dbReference>
<feature type="region of interest" description="Disordered" evidence="4">
    <location>
        <begin position="508"/>
        <end position="537"/>
    </location>
</feature>
<sequence length="630" mass="69776">MANAFLVYNSNSMAHLESKLDPFNPHTSFQLSWHLTISSLLEEILEAGEHTKNKDAHIQPARYFSHLAPTSKTVTFNVGKPSENIGGRSLVTPSGRCLGGGSSVNCTLTLDLNNIVVLMLLRTVTMYTRAAASDYDDWETVFGNAGWHSRDLLPLLKKTETYQVEPNQETHGYDGPLKVSLGGTITNVGKEFMDVALKVDKDRGPIRDINGLYECNGYGIWQKWIDKETGRRSDVPHHYIYNQEHNKNLVILTGKRVKRVIFEGDKAVGVEYVNDTVLNPDTDQTVEIARADKLVVVSAGAFGSPTILERSGIGSPEVLKKNGVDVKVNLPGVGENYQDHNVCFIPYLASDDADTMDALFRGEEAEVNKWLAVWSEGKGLLAHNGLDAGIKMRPTPQDLKELGPAFEHRWKTYFENAPDKPVIWVGAVSCNLVDPATAKPRKYYSVGYFTQYPVSMGHVHITSGQDANAPHDFDPNFLADPADHATLRWGYKKAREIARRMSMYRGDHLPGHPKFSPNSDAAVYDDSTERKPTPLDAPEIQYSKEDDRVIEEFNKGFVQTAWHSLGTCSMKPREQGGVVDNRLNVYGVKNLKVADISICPANVAANTYSTALTIGEKTAVLIGEELGIRV</sequence>
<dbReference type="SUPFAM" id="SSF54373">
    <property type="entry name" value="FAD-linked reductases, C-terminal domain"/>
    <property type="match status" value="1"/>
</dbReference>
<evidence type="ECO:0000256" key="4">
    <source>
        <dbReference type="SAM" id="MobiDB-lite"/>
    </source>
</evidence>
<comment type="cofactor">
    <cofactor evidence="1 3">
        <name>FAD</name>
        <dbReference type="ChEBI" id="CHEBI:57692"/>
    </cofactor>
</comment>
<dbReference type="Proteomes" id="UP001383192">
    <property type="component" value="Unassembled WGS sequence"/>
</dbReference>
<gene>
    <name evidence="6" type="ORF">VNI00_004588</name>
</gene>
<feature type="binding site" evidence="3">
    <location>
        <begin position="562"/>
        <end position="563"/>
    </location>
    <ligand>
        <name>FAD</name>
        <dbReference type="ChEBI" id="CHEBI:57692"/>
    </ligand>
</feature>
<dbReference type="Gene3D" id="3.50.50.60">
    <property type="entry name" value="FAD/NAD(P)-binding domain"/>
    <property type="match status" value="1"/>
</dbReference>
<name>A0AAW0DKL4_9AGAR</name>
<feature type="binding site" evidence="3">
    <location>
        <position position="257"/>
    </location>
    <ligand>
        <name>FAD</name>
        <dbReference type="ChEBI" id="CHEBI:57692"/>
    </ligand>
</feature>
<organism evidence="6 7">
    <name type="scientific">Paramarasmius palmivorus</name>
    <dbReference type="NCBI Taxonomy" id="297713"/>
    <lineage>
        <taxon>Eukaryota</taxon>
        <taxon>Fungi</taxon>
        <taxon>Dikarya</taxon>
        <taxon>Basidiomycota</taxon>
        <taxon>Agaricomycotina</taxon>
        <taxon>Agaricomycetes</taxon>
        <taxon>Agaricomycetidae</taxon>
        <taxon>Agaricales</taxon>
        <taxon>Marasmiineae</taxon>
        <taxon>Marasmiaceae</taxon>
        <taxon>Paramarasmius</taxon>
    </lineage>
</organism>
<dbReference type="GO" id="GO:0016614">
    <property type="term" value="F:oxidoreductase activity, acting on CH-OH group of donors"/>
    <property type="evidence" value="ECO:0007669"/>
    <property type="project" value="InterPro"/>
</dbReference>
<dbReference type="PIRSF" id="PIRSF000137">
    <property type="entry name" value="Alcohol_oxidase"/>
    <property type="match status" value="1"/>
</dbReference>
<dbReference type="PROSITE" id="PS00624">
    <property type="entry name" value="GMC_OXRED_2"/>
    <property type="match status" value="1"/>
</dbReference>
<accession>A0AAW0DKL4</accession>
<evidence type="ECO:0000256" key="3">
    <source>
        <dbReference type="PIRSR" id="PIRSR000137-2"/>
    </source>
</evidence>
<comment type="similarity">
    <text evidence="2">Belongs to the GMC oxidoreductase family.</text>
</comment>
<dbReference type="Pfam" id="PF00732">
    <property type="entry name" value="GMC_oxred_N"/>
    <property type="match status" value="1"/>
</dbReference>
<dbReference type="PANTHER" id="PTHR11552:SF78">
    <property type="entry name" value="GLUCOSE-METHANOL-CHOLINE OXIDOREDUCTASE N-TERMINAL DOMAIN-CONTAINING PROTEIN"/>
    <property type="match status" value="1"/>
</dbReference>
<proteinExistence type="inferred from homology"/>
<comment type="caution">
    <text evidence="6">The sequence shown here is derived from an EMBL/GenBank/DDBJ whole genome shotgun (WGS) entry which is preliminary data.</text>
</comment>
<dbReference type="PANTHER" id="PTHR11552">
    <property type="entry name" value="GLUCOSE-METHANOL-CHOLINE GMC OXIDOREDUCTASE"/>
    <property type="match status" value="1"/>
</dbReference>
<protein>
    <recommendedName>
        <fullName evidence="5">Glucose-methanol-choline oxidoreductase N-terminal domain-containing protein</fullName>
    </recommendedName>
</protein>